<reference evidence="2 3" key="1">
    <citation type="submission" date="2017-04" db="EMBL/GenBank/DDBJ databases">
        <title>Draft genome sequence of Marssonina coronaria NL1: causal agent of apple blotch.</title>
        <authorList>
            <person name="Cheng Q."/>
        </authorList>
    </citation>
    <scope>NUCLEOTIDE SEQUENCE [LARGE SCALE GENOMIC DNA]</scope>
    <source>
        <strain evidence="2 3">NL1</strain>
    </source>
</reference>
<gene>
    <name evidence="2" type="ORF">B2J93_302</name>
</gene>
<name>A0A218Z1A1_9HELO</name>
<dbReference type="OrthoDB" id="5413589at2759"/>
<keyword evidence="3" id="KW-1185">Reference proteome</keyword>
<keyword evidence="1" id="KW-0732">Signal</keyword>
<evidence type="ECO:0000313" key="3">
    <source>
        <dbReference type="Proteomes" id="UP000242519"/>
    </source>
</evidence>
<dbReference type="InParanoid" id="A0A218Z1A1"/>
<dbReference type="EMBL" id="MZNU01000298">
    <property type="protein sequence ID" value="OWP01006.1"/>
    <property type="molecule type" value="Genomic_DNA"/>
</dbReference>
<feature type="chain" id="PRO_5012352288" evidence="1">
    <location>
        <begin position="18"/>
        <end position="183"/>
    </location>
</feature>
<protein>
    <submittedName>
        <fullName evidence="2">Uncharacterized protein</fullName>
    </submittedName>
</protein>
<accession>A0A218Z1A1</accession>
<proteinExistence type="predicted"/>
<organism evidence="2 3">
    <name type="scientific">Diplocarpon coronariae</name>
    <dbReference type="NCBI Taxonomy" id="2795749"/>
    <lineage>
        <taxon>Eukaryota</taxon>
        <taxon>Fungi</taxon>
        <taxon>Dikarya</taxon>
        <taxon>Ascomycota</taxon>
        <taxon>Pezizomycotina</taxon>
        <taxon>Leotiomycetes</taxon>
        <taxon>Helotiales</taxon>
        <taxon>Drepanopezizaceae</taxon>
        <taxon>Diplocarpon</taxon>
    </lineage>
</organism>
<feature type="signal peptide" evidence="1">
    <location>
        <begin position="1"/>
        <end position="17"/>
    </location>
</feature>
<comment type="caution">
    <text evidence="2">The sequence shown here is derived from an EMBL/GenBank/DDBJ whole genome shotgun (WGS) entry which is preliminary data.</text>
</comment>
<evidence type="ECO:0000313" key="2">
    <source>
        <dbReference type="EMBL" id="OWP01006.1"/>
    </source>
</evidence>
<dbReference type="AlphaFoldDB" id="A0A218Z1A1"/>
<dbReference type="Proteomes" id="UP000242519">
    <property type="component" value="Unassembled WGS sequence"/>
</dbReference>
<evidence type="ECO:0000256" key="1">
    <source>
        <dbReference type="SAM" id="SignalP"/>
    </source>
</evidence>
<sequence>MYTYRILFASIIASAAALPYSPGSYLELGADCTPGSTPCANGAICYAVTALQQTQCGNFQATCQTNDQCAYNTCENGFCSGFKAVTTSTTSSAPTATPAMAYLPIGAACNPNSTPCANGASCYASNASLQPVCGNFQALCISSDQCAYNICVEGFCSGFKATTTPAAPTYMPTPTPTPTPAGY</sequence>